<name>A0ABU6SGS6_9FABA</name>
<proteinExistence type="predicted"/>
<evidence type="ECO:0000313" key="2">
    <source>
        <dbReference type="Proteomes" id="UP001341840"/>
    </source>
</evidence>
<dbReference type="Proteomes" id="UP001341840">
    <property type="component" value="Unassembled WGS sequence"/>
</dbReference>
<gene>
    <name evidence="1" type="ORF">PIB30_046818</name>
</gene>
<organism evidence="1 2">
    <name type="scientific">Stylosanthes scabra</name>
    <dbReference type="NCBI Taxonomy" id="79078"/>
    <lineage>
        <taxon>Eukaryota</taxon>
        <taxon>Viridiplantae</taxon>
        <taxon>Streptophyta</taxon>
        <taxon>Embryophyta</taxon>
        <taxon>Tracheophyta</taxon>
        <taxon>Spermatophyta</taxon>
        <taxon>Magnoliopsida</taxon>
        <taxon>eudicotyledons</taxon>
        <taxon>Gunneridae</taxon>
        <taxon>Pentapetalae</taxon>
        <taxon>rosids</taxon>
        <taxon>fabids</taxon>
        <taxon>Fabales</taxon>
        <taxon>Fabaceae</taxon>
        <taxon>Papilionoideae</taxon>
        <taxon>50 kb inversion clade</taxon>
        <taxon>dalbergioids sensu lato</taxon>
        <taxon>Dalbergieae</taxon>
        <taxon>Pterocarpus clade</taxon>
        <taxon>Stylosanthes</taxon>
    </lineage>
</organism>
<feature type="non-terminal residue" evidence="1">
    <location>
        <position position="58"/>
    </location>
</feature>
<comment type="caution">
    <text evidence="1">The sequence shown here is derived from an EMBL/GenBank/DDBJ whole genome shotgun (WGS) entry which is preliminary data.</text>
</comment>
<keyword evidence="2" id="KW-1185">Reference proteome</keyword>
<evidence type="ECO:0000313" key="1">
    <source>
        <dbReference type="EMBL" id="MED6135477.1"/>
    </source>
</evidence>
<dbReference type="EMBL" id="JASCZI010060710">
    <property type="protein sequence ID" value="MED6135477.1"/>
    <property type="molecule type" value="Genomic_DNA"/>
</dbReference>
<reference evidence="1 2" key="1">
    <citation type="journal article" date="2023" name="Plants (Basel)">
        <title>Bridging the Gap: Combining Genomics and Transcriptomics Approaches to Understand Stylosanthes scabra, an Orphan Legume from the Brazilian Caatinga.</title>
        <authorList>
            <person name="Ferreira-Neto J.R.C."/>
            <person name="da Silva M.D."/>
            <person name="Binneck E."/>
            <person name="de Melo N.F."/>
            <person name="da Silva R.H."/>
            <person name="de Melo A.L.T.M."/>
            <person name="Pandolfi V."/>
            <person name="Bustamante F.O."/>
            <person name="Brasileiro-Vidal A.C."/>
            <person name="Benko-Iseppon A.M."/>
        </authorList>
    </citation>
    <scope>NUCLEOTIDE SEQUENCE [LARGE SCALE GENOMIC DNA]</scope>
    <source>
        <tissue evidence="1">Leaves</tissue>
    </source>
</reference>
<accession>A0ABU6SGS6</accession>
<protein>
    <submittedName>
        <fullName evidence="1">Uncharacterized protein</fullName>
    </submittedName>
</protein>
<sequence length="58" mass="6414">MYNCGSANNSFSSMAVRTYHDDISLKISEDIIISLNQRGYVSNFGALCRTSSTWTISS</sequence>